<feature type="transmembrane region" description="Helical" evidence="1">
    <location>
        <begin position="150"/>
        <end position="171"/>
    </location>
</feature>
<evidence type="ECO:0000256" key="1">
    <source>
        <dbReference type="SAM" id="Phobius"/>
    </source>
</evidence>
<reference evidence="3 4" key="1">
    <citation type="submission" date="2017-07" db="EMBL/GenBank/DDBJ databases">
        <title>Complete Genome Sequence of the cosmetic ferment Vitreoscilla filiformis (ATCC15551).</title>
        <authorList>
            <person name="Contreras S."/>
            <person name="Sagory-Zalkind P."/>
            <person name="Blanquart H."/>
            <person name="Iltis A."/>
            <person name="Morand S.C."/>
        </authorList>
    </citation>
    <scope>NUCLEOTIDE SEQUENCE [LARGE SCALE GENOMIC DNA]</scope>
    <source>
        <strain evidence="3 4">ATCC 15551</strain>
    </source>
</reference>
<proteinExistence type="predicted"/>
<dbReference type="AlphaFoldDB" id="A0A221KCU8"/>
<evidence type="ECO:0000313" key="3">
    <source>
        <dbReference type="EMBL" id="ASM76789.1"/>
    </source>
</evidence>
<protein>
    <submittedName>
        <fullName evidence="3">Uncharacterized protein</fullName>
    </submittedName>
</protein>
<feature type="chain" id="PRO_5013121227" evidence="2">
    <location>
        <begin position="26"/>
        <end position="183"/>
    </location>
</feature>
<sequence length="183" mass="19244">MMKRFHLWVAALLCAALGLLPAAYAGEGHDHGEAPAAAASPTLPRLTASSEAFELVGVLQGHQLTLYLDRADDNRPVKQARIELELGATKVVAQAHDNATFVVTLPQEPPPGVLPVTATVTVGDEVDLLAGELDIHAEAAEVHTETGSILSFWVIGGSAGVLGLGLLGWAWRRRAAMRSSTLS</sequence>
<evidence type="ECO:0000313" key="4">
    <source>
        <dbReference type="Proteomes" id="UP000199729"/>
    </source>
</evidence>
<keyword evidence="1" id="KW-0812">Transmembrane</keyword>
<keyword evidence="4" id="KW-1185">Reference proteome</keyword>
<keyword evidence="1" id="KW-0472">Membrane</keyword>
<dbReference type="KEGG" id="vff:VITFI_CDS1011"/>
<organism evidence="3 4">
    <name type="scientific">Vitreoscilla filiformis</name>
    <dbReference type="NCBI Taxonomy" id="63"/>
    <lineage>
        <taxon>Bacteria</taxon>
        <taxon>Pseudomonadati</taxon>
        <taxon>Pseudomonadota</taxon>
        <taxon>Betaproteobacteria</taxon>
        <taxon>Neisseriales</taxon>
        <taxon>Neisseriaceae</taxon>
        <taxon>Vitreoscilla</taxon>
    </lineage>
</organism>
<keyword evidence="2" id="KW-0732">Signal</keyword>
<name>A0A221KCU8_VITFI</name>
<accession>A0A221KCU8</accession>
<dbReference type="EMBL" id="CP022423">
    <property type="protein sequence ID" value="ASM76789.1"/>
    <property type="molecule type" value="Genomic_DNA"/>
</dbReference>
<keyword evidence="1" id="KW-1133">Transmembrane helix</keyword>
<gene>
    <name evidence="3" type="ORF">VITFI_CDS1011</name>
</gene>
<dbReference type="RefSeq" id="WP_198301629.1">
    <property type="nucleotide sequence ID" value="NZ_CP022423.1"/>
</dbReference>
<evidence type="ECO:0000256" key="2">
    <source>
        <dbReference type="SAM" id="SignalP"/>
    </source>
</evidence>
<feature type="signal peptide" evidence="2">
    <location>
        <begin position="1"/>
        <end position="25"/>
    </location>
</feature>
<dbReference type="Proteomes" id="UP000199729">
    <property type="component" value="Chromosome"/>
</dbReference>